<dbReference type="Proteomes" id="UP001604336">
    <property type="component" value="Unassembled WGS sequence"/>
</dbReference>
<evidence type="ECO:0000259" key="3">
    <source>
        <dbReference type="PROSITE" id="PS50158"/>
    </source>
</evidence>
<dbReference type="InterPro" id="IPR036875">
    <property type="entry name" value="Znf_CCHC_sf"/>
</dbReference>
<feature type="domain" description="CCHC-type" evidence="3">
    <location>
        <begin position="94"/>
        <end position="109"/>
    </location>
</feature>
<organism evidence="4 5">
    <name type="scientific">Abeliophyllum distichum</name>
    <dbReference type="NCBI Taxonomy" id="126358"/>
    <lineage>
        <taxon>Eukaryota</taxon>
        <taxon>Viridiplantae</taxon>
        <taxon>Streptophyta</taxon>
        <taxon>Embryophyta</taxon>
        <taxon>Tracheophyta</taxon>
        <taxon>Spermatophyta</taxon>
        <taxon>Magnoliopsida</taxon>
        <taxon>eudicotyledons</taxon>
        <taxon>Gunneridae</taxon>
        <taxon>Pentapetalae</taxon>
        <taxon>asterids</taxon>
        <taxon>lamiids</taxon>
        <taxon>Lamiales</taxon>
        <taxon>Oleaceae</taxon>
        <taxon>Forsythieae</taxon>
        <taxon>Abeliophyllum</taxon>
    </lineage>
</organism>
<keyword evidence="5" id="KW-1185">Reference proteome</keyword>
<dbReference type="AlphaFoldDB" id="A0ABD1UQI6"/>
<keyword evidence="1" id="KW-0863">Zinc-finger</keyword>
<evidence type="ECO:0000256" key="2">
    <source>
        <dbReference type="SAM" id="MobiDB-lite"/>
    </source>
</evidence>
<feature type="region of interest" description="Disordered" evidence="2">
    <location>
        <begin position="43"/>
        <end position="63"/>
    </location>
</feature>
<gene>
    <name evidence="4" type="ORF">Adt_12358</name>
</gene>
<keyword evidence="1" id="KW-0862">Zinc</keyword>
<evidence type="ECO:0000313" key="4">
    <source>
        <dbReference type="EMBL" id="KAL2527304.1"/>
    </source>
</evidence>
<evidence type="ECO:0000313" key="5">
    <source>
        <dbReference type="Proteomes" id="UP001604336"/>
    </source>
</evidence>
<evidence type="ECO:0000256" key="1">
    <source>
        <dbReference type="PROSITE-ProRule" id="PRU00047"/>
    </source>
</evidence>
<dbReference type="SUPFAM" id="SSF57756">
    <property type="entry name" value="Retrovirus zinc finger-like domains"/>
    <property type="match status" value="1"/>
</dbReference>
<accession>A0ABD1UQI6</accession>
<dbReference type="EMBL" id="JBFOLK010000003">
    <property type="protein sequence ID" value="KAL2527304.1"/>
    <property type="molecule type" value="Genomic_DNA"/>
</dbReference>
<reference evidence="5" key="1">
    <citation type="submission" date="2024-07" db="EMBL/GenBank/DDBJ databases">
        <title>Two chromosome-level genome assemblies of Korean endemic species Abeliophyllum distichum and Forsythia ovata (Oleaceae).</title>
        <authorList>
            <person name="Jang H."/>
        </authorList>
    </citation>
    <scope>NUCLEOTIDE SEQUENCE [LARGE SCALE GENOMIC DNA]</scope>
</reference>
<dbReference type="PROSITE" id="PS50158">
    <property type="entry name" value="ZF_CCHC"/>
    <property type="match status" value="1"/>
</dbReference>
<proteinExistence type="predicted"/>
<protein>
    <submittedName>
        <fullName evidence="4">Protein FAR1-RELATED SEQUENCE</fullName>
    </submittedName>
</protein>
<feature type="region of interest" description="Disordered" evidence="2">
    <location>
        <begin position="75"/>
        <end position="136"/>
    </location>
</feature>
<name>A0ABD1UQI6_9LAMI</name>
<keyword evidence="1" id="KW-0479">Metal-binding</keyword>
<dbReference type="GO" id="GO:0008270">
    <property type="term" value="F:zinc ion binding"/>
    <property type="evidence" value="ECO:0007669"/>
    <property type="project" value="UniProtKB-KW"/>
</dbReference>
<comment type="caution">
    <text evidence="4">The sequence shown here is derived from an EMBL/GenBank/DDBJ whole genome shotgun (WGS) entry which is preliminary data.</text>
</comment>
<dbReference type="Gene3D" id="4.10.60.10">
    <property type="entry name" value="Zinc finger, CCHC-type"/>
    <property type="match status" value="1"/>
</dbReference>
<sequence length="136" mass="15095">MARHGLLAHKASLIAGDVALTDARSTFFMDELELLHLRVKEIDDGGNIGSTRNKSTTREDSHTIHDLSAVRAKGCRKSLKSSKEKSIAKGNRQCRICGQNGHDKRMCPKRNKSSNTDIDPQDEDDDAGTQYDVRDD</sequence>
<dbReference type="InterPro" id="IPR001878">
    <property type="entry name" value="Znf_CCHC"/>
</dbReference>